<dbReference type="PROSITE" id="PS51257">
    <property type="entry name" value="PROKAR_LIPOPROTEIN"/>
    <property type="match status" value="1"/>
</dbReference>
<evidence type="ECO:0000313" key="2">
    <source>
        <dbReference type="Proteomes" id="UP001524501"/>
    </source>
</evidence>
<organism evidence="1 2">
    <name type="scientific">Rhodococcus tibetensis</name>
    <dbReference type="NCBI Taxonomy" id="2965064"/>
    <lineage>
        <taxon>Bacteria</taxon>
        <taxon>Bacillati</taxon>
        <taxon>Actinomycetota</taxon>
        <taxon>Actinomycetes</taxon>
        <taxon>Mycobacteriales</taxon>
        <taxon>Nocardiaceae</taxon>
        <taxon>Rhodococcus</taxon>
    </lineage>
</organism>
<accession>A0ABT1QHJ3</accession>
<reference evidence="1 2" key="1">
    <citation type="submission" date="2022-07" db="EMBL/GenBank/DDBJ databases">
        <title>Degradation activity of malathion, p-nitrophenol and potential low-temperature adaptation strategy of Rhodococcus sp. FXJ9.536.</title>
        <authorList>
            <person name="Huang J."/>
            <person name="Huang Y."/>
        </authorList>
    </citation>
    <scope>NUCLEOTIDE SEQUENCE [LARGE SCALE GENOMIC DNA]</scope>
    <source>
        <strain evidence="1 2">FXJ9.536</strain>
    </source>
</reference>
<protein>
    <recommendedName>
        <fullName evidence="3">DUF3558 domain-containing protein</fullName>
    </recommendedName>
</protein>
<evidence type="ECO:0000313" key="1">
    <source>
        <dbReference type="EMBL" id="MCQ4121764.1"/>
    </source>
</evidence>
<evidence type="ECO:0008006" key="3">
    <source>
        <dbReference type="Google" id="ProtNLM"/>
    </source>
</evidence>
<gene>
    <name evidence="1" type="ORF">NOF53_21805</name>
</gene>
<dbReference type="Proteomes" id="UP001524501">
    <property type="component" value="Unassembled WGS sequence"/>
</dbReference>
<dbReference type="RefSeq" id="WP_255972628.1">
    <property type="nucleotide sequence ID" value="NZ_JANFQF010000021.1"/>
</dbReference>
<keyword evidence="2" id="KW-1185">Reference proteome</keyword>
<name>A0ABT1QHJ3_9NOCA</name>
<proteinExistence type="predicted"/>
<dbReference type="EMBL" id="JANFQF010000021">
    <property type="protein sequence ID" value="MCQ4121764.1"/>
    <property type="molecule type" value="Genomic_DNA"/>
</dbReference>
<comment type="caution">
    <text evidence="1">The sequence shown here is derived from an EMBL/GenBank/DDBJ whole genome shotgun (WGS) entry which is preliminary data.</text>
</comment>
<sequence>MRLISRFTPVVLVVVLAACALSCGVIVDGSPRVVGVGAPVYGLPVSDFVRAELAVAAAARAVEPCGLLDAASVASFGVLTAYGPAGDLSTCHAEVIPPGGTPLDPSWIEVVVGEREPSEGVGSGDAAGGVEVRPALAPLPGTCTLYFSLPPVPGGGASERWGHVAYLAGADGAGTSNSGDGCAEARAVLEAVTARLRSAPTGRADIPLAQQDPCRVVEKVTEPEIATFVPGSRPYECRLTLRRGDEASLRFALSTPPRTGGPDVVEIDGRSFAHFEDALECHYYFYPGAVLDTNVPDSPMSESAKRGNRLIASVAATARNCDDAQMLVLAAADMFDY</sequence>